<name>A0ACB9FDV9_CICIN</name>
<accession>A0ACB9FDV9</accession>
<comment type="caution">
    <text evidence="1">The sequence shown here is derived from an EMBL/GenBank/DDBJ whole genome shotgun (WGS) entry which is preliminary data.</text>
</comment>
<reference evidence="1 2" key="2">
    <citation type="journal article" date="2022" name="Mol. Ecol. Resour.">
        <title>The genomes of chicory, endive, great burdock and yacon provide insights into Asteraceae paleo-polyploidization history and plant inulin production.</title>
        <authorList>
            <person name="Fan W."/>
            <person name="Wang S."/>
            <person name="Wang H."/>
            <person name="Wang A."/>
            <person name="Jiang F."/>
            <person name="Liu H."/>
            <person name="Zhao H."/>
            <person name="Xu D."/>
            <person name="Zhang Y."/>
        </authorList>
    </citation>
    <scope>NUCLEOTIDE SEQUENCE [LARGE SCALE GENOMIC DNA]</scope>
    <source>
        <strain evidence="2">cv. Punajuju</strain>
        <tissue evidence="1">Leaves</tissue>
    </source>
</reference>
<dbReference type="Proteomes" id="UP001055811">
    <property type="component" value="Linkage Group LG03"/>
</dbReference>
<organism evidence="1 2">
    <name type="scientific">Cichorium intybus</name>
    <name type="common">Chicory</name>
    <dbReference type="NCBI Taxonomy" id="13427"/>
    <lineage>
        <taxon>Eukaryota</taxon>
        <taxon>Viridiplantae</taxon>
        <taxon>Streptophyta</taxon>
        <taxon>Embryophyta</taxon>
        <taxon>Tracheophyta</taxon>
        <taxon>Spermatophyta</taxon>
        <taxon>Magnoliopsida</taxon>
        <taxon>eudicotyledons</taxon>
        <taxon>Gunneridae</taxon>
        <taxon>Pentapetalae</taxon>
        <taxon>asterids</taxon>
        <taxon>campanulids</taxon>
        <taxon>Asterales</taxon>
        <taxon>Asteraceae</taxon>
        <taxon>Cichorioideae</taxon>
        <taxon>Cichorieae</taxon>
        <taxon>Cichoriinae</taxon>
        <taxon>Cichorium</taxon>
    </lineage>
</organism>
<protein>
    <submittedName>
        <fullName evidence="1">Uncharacterized protein</fullName>
    </submittedName>
</protein>
<sequence>MTQFLIQPPESHGGGQRFLISPASSNGCQPIAFSSNSEVPIGSSEILGGRRIVVRVKPIKKEEQLTIAYTDLLQPTVNKCHQFHLYHLSVFT</sequence>
<dbReference type="EMBL" id="CM042011">
    <property type="protein sequence ID" value="KAI3768881.1"/>
    <property type="molecule type" value="Genomic_DNA"/>
</dbReference>
<reference evidence="2" key="1">
    <citation type="journal article" date="2022" name="Mol. Ecol. Resour.">
        <title>The genomes of chicory, endive, great burdock and yacon provide insights into Asteraceae palaeo-polyploidization history and plant inulin production.</title>
        <authorList>
            <person name="Fan W."/>
            <person name="Wang S."/>
            <person name="Wang H."/>
            <person name="Wang A."/>
            <person name="Jiang F."/>
            <person name="Liu H."/>
            <person name="Zhao H."/>
            <person name="Xu D."/>
            <person name="Zhang Y."/>
        </authorList>
    </citation>
    <scope>NUCLEOTIDE SEQUENCE [LARGE SCALE GENOMIC DNA]</scope>
    <source>
        <strain evidence="2">cv. Punajuju</strain>
    </source>
</reference>
<proteinExistence type="predicted"/>
<evidence type="ECO:0000313" key="1">
    <source>
        <dbReference type="EMBL" id="KAI3768881.1"/>
    </source>
</evidence>
<gene>
    <name evidence="1" type="ORF">L2E82_19717</name>
</gene>
<evidence type="ECO:0000313" key="2">
    <source>
        <dbReference type="Proteomes" id="UP001055811"/>
    </source>
</evidence>
<keyword evidence="2" id="KW-1185">Reference proteome</keyword>